<evidence type="ECO:0000313" key="2">
    <source>
        <dbReference type="EMBL" id="KAJ1112692.1"/>
    </source>
</evidence>
<protein>
    <submittedName>
        <fullName evidence="2">Uncharacterized protein</fullName>
    </submittedName>
</protein>
<feature type="region of interest" description="Disordered" evidence="1">
    <location>
        <begin position="1"/>
        <end position="109"/>
    </location>
</feature>
<feature type="compositionally biased region" description="Basic and acidic residues" evidence="1">
    <location>
        <begin position="44"/>
        <end position="60"/>
    </location>
</feature>
<name>A0AAV7N9F2_PLEWA</name>
<accession>A0AAV7N9F2</accession>
<sequence>MGAAAANLRRTNAEAERVLKPMQNERGGEEFSSGGQDEAVQESWRSRPEQTPGERCRHGETPSNPGVKPEEGDWKERRSEQTAHTLGRAWPRQVRSETKAGNFENGNLV</sequence>
<dbReference type="AlphaFoldDB" id="A0AAV7N9F2"/>
<evidence type="ECO:0000313" key="3">
    <source>
        <dbReference type="Proteomes" id="UP001066276"/>
    </source>
</evidence>
<reference evidence="2" key="1">
    <citation type="journal article" date="2022" name="bioRxiv">
        <title>Sequencing and chromosome-scale assembly of the giantPleurodeles waltlgenome.</title>
        <authorList>
            <person name="Brown T."/>
            <person name="Elewa A."/>
            <person name="Iarovenko S."/>
            <person name="Subramanian E."/>
            <person name="Araus A.J."/>
            <person name="Petzold A."/>
            <person name="Susuki M."/>
            <person name="Suzuki K.-i.T."/>
            <person name="Hayashi T."/>
            <person name="Toyoda A."/>
            <person name="Oliveira C."/>
            <person name="Osipova E."/>
            <person name="Leigh N.D."/>
            <person name="Simon A."/>
            <person name="Yun M.H."/>
        </authorList>
    </citation>
    <scope>NUCLEOTIDE SEQUENCE</scope>
    <source>
        <strain evidence="2">20211129_DDA</strain>
        <tissue evidence="2">Liver</tissue>
    </source>
</reference>
<keyword evidence="3" id="KW-1185">Reference proteome</keyword>
<gene>
    <name evidence="2" type="ORF">NDU88_000953</name>
</gene>
<organism evidence="2 3">
    <name type="scientific">Pleurodeles waltl</name>
    <name type="common">Iberian ribbed newt</name>
    <dbReference type="NCBI Taxonomy" id="8319"/>
    <lineage>
        <taxon>Eukaryota</taxon>
        <taxon>Metazoa</taxon>
        <taxon>Chordata</taxon>
        <taxon>Craniata</taxon>
        <taxon>Vertebrata</taxon>
        <taxon>Euteleostomi</taxon>
        <taxon>Amphibia</taxon>
        <taxon>Batrachia</taxon>
        <taxon>Caudata</taxon>
        <taxon>Salamandroidea</taxon>
        <taxon>Salamandridae</taxon>
        <taxon>Pleurodelinae</taxon>
        <taxon>Pleurodeles</taxon>
    </lineage>
</organism>
<dbReference type="Proteomes" id="UP001066276">
    <property type="component" value="Chromosome 8"/>
</dbReference>
<proteinExistence type="predicted"/>
<comment type="caution">
    <text evidence="2">The sequence shown here is derived from an EMBL/GenBank/DDBJ whole genome shotgun (WGS) entry which is preliminary data.</text>
</comment>
<dbReference type="EMBL" id="JANPWB010000012">
    <property type="protein sequence ID" value="KAJ1112692.1"/>
    <property type="molecule type" value="Genomic_DNA"/>
</dbReference>
<feature type="compositionally biased region" description="Basic and acidic residues" evidence="1">
    <location>
        <begin position="68"/>
        <end position="81"/>
    </location>
</feature>
<evidence type="ECO:0000256" key="1">
    <source>
        <dbReference type="SAM" id="MobiDB-lite"/>
    </source>
</evidence>